<dbReference type="Proteomes" id="UP000191004">
    <property type="component" value="Unassembled WGS sequence"/>
</dbReference>
<name>A0A1T3CRS4_9HYPO</name>
<evidence type="ECO:0000313" key="3">
    <source>
        <dbReference type="EMBL" id="OPB43789.1"/>
    </source>
</evidence>
<dbReference type="EMBL" id="LVVK01000007">
    <property type="protein sequence ID" value="OPB43789.1"/>
    <property type="molecule type" value="Genomic_DNA"/>
</dbReference>
<comment type="caution">
    <text evidence="3">The sequence shown here is derived from an EMBL/GenBank/DDBJ whole genome shotgun (WGS) entry which is preliminary data.</text>
</comment>
<dbReference type="InterPro" id="IPR006093">
    <property type="entry name" value="Oxy_OxRdtase_FAD_BS"/>
</dbReference>
<dbReference type="Gene3D" id="3.40.50.1820">
    <property type="entry name" value="alpha/beta hydrolase"/>
    <property type="match status" value="1"/>
</dbReference>
<evidence type="ECO:0000256" key="2">
    <source>
        <dbReference type="ARBA" id="ARBA00023002"/>
    </source>
</evidence>
<dbReference type="PROSITE" id="PS00862">
    <property type="entry name" value="OX2_COVAL_FAD"/>
    <property type="match status" value="1"/>
</dbReference>
<dbReference type="AlphaFoldDB" id="A0A1T3CRS4"/>
<comment type="similarity">
    <text evidence="1">Belongs to the oxygen-dependent FAD-linked oxidoreductase family.</text>
</comment>
<keyword evidence="2" id="KW-0560">Oxidoreductase</keyword>
<evidence type="ECO:0000313" key="4">
    <source>
        <dbReference type="Proteomes" id="UP000191004"/>
    </source>
</evidence>
<sequence>MHFSNHRLIGAAAKIPVNKPVAVMSVSPIVLPTPKRRLDIELRVTAPVTGDNLPIIILSHGHGPSNWLSSLNSCAPLYEFWGAHGFVVLQPTHLSSRFLGLDNAPPGQEMFWQSNAEDLAHVLDHLDDIETAVPALKGRLAKTQIAVAGYSYGAFTASMLLGMDNTDPRGNGPPVRLFDDRVKAGVILGGTGEGGAKLKDTLKAMTPFYGPDFSRMITPALVVYGDEDTSPHLNCGAEWHADPYTQAPGPKDLFTVKGGKHGLGGINGWDVAETEDESPEMLGAVQRMTWAYLRSQLVEGDNAWREACEAMAGLEQLGTVGSKSN</sequence>
<evidence type="ECO:0000256" key="1">
    <source>
        <dbReference type="ARBA" id="ARBA00005466"/>
    </source>
</evidence>
<keyword evidence="4" id="KW-1185">Reference proteome</keyword>
<proteinExistence type="inferred from homology"/>
<evidence type="ECO:0008006" key="5">
    <source>
        <dbReference type="Google" id="ProtNLM"/>
    </source>
</evidence>
<reference evidence="3 4" key="1">
    <citation type="submission" date="2016-04" db="EMBL/GenBank/DDBJ databases">
        <title>Multiple horizontal gene transfer events from other fungi enriched the ability of the initially mycotrophic fungus Trichoderma (Ascomycota) to feed on dead plant biomass.</title>
        <authorList>
            <person name="Atanasova L."/>
            <person name="Chenthamara K."/>
            <person name="Zhang J."/>
            <person name="Grujic M."/>
            <person name="Henrissat B."/>
            <person name="Kuo A."/>
            <person name="Aertz A."/>
            <person name="Salamov A."/>
            <person name="Lipzen A."/>
            <person name="Labutti K."/>
            <person name="Barry K."/>
            <person name="Miao Y."/>
            <person name="Rahimi M.J."/>
            <person name="Shen Q."/>
            <person name="Grigoriev I.V."/>
            <person name="Kubicek C.P."/>
            <person name="Druzhinina I.S."/>
        </authorList>
    </citation>
    <scope>NUCLEOTIDE SEQUENCE [LARGE SCALE GENOMIC DNA]</scope>
    <source>
        <strain evidence="3 4">NJAU 4742</strain>
    </source>
</reference>
<organism evidence="3 4">
    <name type="scientific">Trichoderma guizhouense</name>
    <dbReference type="NCBI Taxonomy" id="1491466"/>
    <lineage>
        <taxon>Eukaryota</taxon>
        <taxon>Fungi</taxon>
        <taxon>Dikarya</taxon>
        <taxon>Ascomycota</taxon>
        <taxon>Pezizomycotina</taxon>
        <taxon>Sordariomycetes</taxon>
        <taxon>Hypocreomycetidae</taxon>
        <taxon>Hypocreales</taxon>
        <taxon>Hypocreaceae</taxon>
        <taxon>Trichoderma</taxon>
    </lineage>
</organism>
<dbReference type="InterPro" id="IPR029058">
    <property type="entry name" value="AB_hydrolase_fold"/>
</dbReference>
<dbReference type="SUPFAM" id="SSF53474">
    <property type="entry name" value="alpha/beta-Hydrolases"/>
    <property type="match status" value="1"/>
</dbReference>
<accession>A0A1T3CRS4</accession>
<dbReference type="GO" id="GO:0016491">
    <property type="term" value="F:oxidoreductase activity"/>
    <property type="evidence" value="ECO:0007669"/>
    <property type="project" value="UniProtKB-KW"/>
</dbReference>
<gene>
    <name evidence="3" type="ORF">A0O28_0021070</name>
</gene>
<protein>
    <recommendedName>
        <fullName evidence="5">1-alkyl-2-acetylglycerophosphocholine esterase</fullName>
    </recommendedName>
</protein>